<name>A0A9W9MI16_9EURO</name>
<reference evidence="2" key="2">
    <citation type="journal article" date="2023" name="IMA Fungus">
        <title>Comparative genomic study of the Penicillium genus elucidates a diverse pangenome and 15 lateral gene transfer events.</title>
        <authorList>
            <person name="Petersen C."/>
            <person name="Sorensen T."/>
            <person name="Nielsen M.R."/>
            <person name="Sondergaard T.E."/>
            <person name="Sorensen J.L."/>
            <person name="Fitzpatrick D.A."/>
            <person name="Frisvad J.C."/>
            <person name="Nielsen K.L."/>
        </authorList>
    </citation>
    <scope>NUCLEOTIDE SEQUENCE</scope>
    <source>
        <strain evidence="2">IBT 15544</strain>
    </source>
</reference>
<dbReference type="RefSeq" id="XP_058307665.1">
    <property type="nucleotide sequence ID" value="XM_058453474.1"/>
</dbReference>
<evidence type="ECO:0000313" key="3">
    <source>
        <dbReference type="Proteomes" id="UP001150904"/>
    </source>
</evidence>
<dbReference type="GO" id="GO:0016747">
    <property type="term" value="F:acyltransferase activity, transferring groups other than amino-acyl groups"/>
    <property type="evidence" value="ECO:0007669"/>
    <property type="project" value="InterPro"/>
</dbReference>
<reference evidence="2" key="1">
    <citation type="submission" date="2022-12" db="EMBL/GenBank/DDBJ databases">
        <authorList>
            <person name="Petersen C."/>
        </authorList>
    </citation>
    <scope>NUCLEOTIDE SEQUENCE</scope>
    <source>
        <strain evidence="2">IBT 15544</strain>
    </source>
</reference>
<organism evidence="2 3">
    <name type="scientific">Penicillium cinerascens</name>
    <dbReference type="NCBI Taxonomy" id="70096"/>
    <lineage>
        <taxon>Eukaryota</taxon>
        <taxon>Fungi</taxon>
        <taxon>Dikarya</taxon>
        <taxon>Ascomycota</taxon>
        <taxon>Pezizomycotina</taxon>
        <taxon>Eurotiomycetes</taxon>
        <taxon>Eurotiomycetidae</taxon>
        <taxon>Eurotiales</taxon>
        <taxon>Aspergillaceae</taxon>
        <taxon>Penicillium</taxon>
    </lineage>
</organism>
<dbReference type="OrthoDB" id="2326446at2759"/>
<dbReference type="CDD" id="cd04301">
    <property type="entry name" value="NAT_SF"/>
    <property type="match status" value="1"/>
</dbReference>
<gene>
    <name evidence="2" type="ORF">N7498_006412</name>
</gene>
<evidence type="ECO:0000259" key="1">
    <source>
        <dbReference type="PROSITE" id="PS51186"/>
    </source>
</evidence>
<protein>
    <recommendedName>
        <fullName evidence="1">N-acetyltransferase domain-containing protein</fullName>
    </recommendedName>
</protein>
<sequence>MTSKSKVSLFPWDAKSKTHRRWLYEQRVQCNWDSDKVEGEWREKQIQGEKCMYWIVRQSNRSQDIKSCNGESEEVLHDTADSVHGVAREPSQVAFVPIGHISLDSKNKDAEMVGLEIPSEGVFWIKSFFILQSLQGQGIGRAAMDAVELMAAREPLWAQSLMLDTVTGEHQMREDFATSTYGAIPKITNQDWYGRRGYIPIKTVPNYYDVYDENGNRWDIEIVFMRKQIS</sequence>
<dbReference type="Gene3D" id="3.40.630.30">
    <property type="match status" value="1"/>
</dbReference>
<dbReference type="AlphaFoldDB" id="A0A9W9MI16"/>
<proteinExistence type="predicted"/>
<keyword evidence="3" id="KW-1185">Reference proteome</keyword>
<dbReference type="Proteomes" id="UP001150904">
    <property type="component" value="Unassembled WGS sequence"/>
</dbReference>
<dbReference type="GeneID" id="83180775"/>
<comment type="caution">
    <text evidence="2">The sequence shown here is derived from an EMBL/GenBank/DDBJ whole genome shotgun (WGS) entry which is preliminary data.</text>
</comment>
<feature type="domain" description="N-acetyltransferase" evidence="1">
    <location>
        <begin position="54"/>
        <end position="217"/>
    </location>
</feature>
<dbReference type="Pfam" id="PF00583">
    <property type="entry name" value="Acetyltransf_1"/>
    <property type="match status" value="1"/>
</dbReference>
<dbReference type="PROSITE" id="PS51186">
    <property type="entry name" value="GNAT"/>
    <property type="match status" value="1"/>
</dbReference>
<evidence type="ECO:0000313" key="2">
    <source>
        <dbReference type="EMBL" id="KAJ5201749.1"/>
    </source>
</evidence>
<accession>A0A9W9MI16</accession>
<dbReference type="InterPro" id="IPR016181">
    <property type="entry name" value="Acyl_CoA_acyltransferase"/>
</dbReference>
<dbReference type="EMBL" id="JAPQKR010000013">
    <property type="protein sequence ID" value="KAJ5201749.1"/>
    <property type="molecule type" value="Genomic_DNA"/>
</dbReference>
<dbReference type="InterPro" id="IPR000182">
    <property type="entry name" value="GNAT_dom"/>
</dbReference>
<dbReference type="SUPFAM" id="SSF55729">
    <property type="entry name" value="Acyl-CoA N-acyltransferases (Nat)"/>
    <property type="match status" value="1"/>
</dbReference>